<dbReference type="InterPro" id="IPR036855">
    <property type="entry name" value="Znf_CCCH_sf"/>
</dbReference>
<comment type="caution">
    <text evidence="14">The sequence shown here is derived from an EMBL/GenBank/DDBJ whole genome shotgun (WGS) entry which is preliminary data.</text>
</comment>
<dbReference type="InterPro" id="IPR051767">
    <property type="entry name" value="Nucleoporin_NUP42"/>
</dbReference>
<dbReference type="EMBL" id="PZQS01000013">
    <property type="protein sequence ID" value="PVD20110.1"/>
    <property type="molecule type" value="Genomic_DNA"/>
</dbReference>
<dbReference type="AlphaFoldDB" id="A0A2T7NG25"/>
<evidence type="ECO:0000256" key="3">
    <source>
        <dbReference type="ARBA" id="ARBA00022771"/>
    </source>
</evidence>
<dbReference type="PROSITE" id="PS50103">
    <property type="entry name" value="ZF_C3H1"/>
    <property type="match status" value="3"/>
</dbReference>
<dbReference type="Pfam" id="PF05495">
    <property type="entry name" value="zf-CHY"/>
    <property type="match status" value="1"/>
</dbReference>
<keyword evidence="15" id="KW-1185">Reference proteome</keyword>
<keyword evidence="3 9" id="KW-0863">Zinc-finger</keyword>
<evidence type="ECO:0000259" key="12">
    <source>
        <dbReference type="PROSITE" id="PS50103"/>
    </source>
</evidence>
<name>A0A2T7NG25_POMCA</name>
<feature type="compositionally biased region" description="Polar residues" evidence="11">
    <location>
        <begin position="379"/>
        <end position="395"/>
    </location>
</feature>
<feature type="compositionally biased region" description="Basic and acidic residues" evidence="11">
    <location>
        <begin position="264"/>
        <end position="285"/>
    </location>
</feature>
<feature type="region of interest" description="Disordered" evidence="11">
    <location>
        <begin position="915"/>
        <end position="946"/>
    </location>
</feature>
<feature type="compositionally biased region" description="Basic and acidic residues" evidence="11">
    <location>
        <begin position="361"/>
        <end position="378"/>
    </location>
</feature>
<comment type="subcellular location">
    <subcellularLocation>
        <location evidence="1">Nucleus membrane</location>
        <topology evidence="1">Peripheral membrane protein</topology>
        <orientation evidence="1">Cytoplasmic side</orientation>
    </subcellularLocation>
</comment>
<sequence>MELVSGSNIHIDSSLSLKSTKAILLEDLYIHCPFKKLSLELVQCSDTLADRVFETEDTKREGVPPKPMSLPFCKFFISPQGCRFGNKCRYKHPEPFLNSSDTFVKRPDNQNEGSINVSLPSATSQAPLFNTNTSSVKKQNEGTVRSAEYPDLEKVFDCSNENGCTTRSTPSDILNPQLPTAQQPKKILHNGEQSQSVKNELKSSKRCHYFSQFGTCRYGDGCQFTHILGQQRLAPRFQQRSSWSGHRNPESSYITDKNASHRGWMKESQNDYKRISPNVTRDRRFQSNSSAASVGSFEHEHKSADQNDGEEIKNLKKDFFVRKVCPFFPSGRCWRGKRCKFLHQEDQVPSSAEDKDDDYERESPQLKYREGEEKESRNDSSPAKSTKQNAQSQNPRVPYIPQGVRRWQRSNLDDTEASRLRRTEIEQLVKRFPKNKLKVERDTQDSFKCVVTFTPTDPDWPFDVKNYDLQLYIPNDYPLEMLAITVPSKQDLPETVRRYLEVSILEWLEEKKKELEDKGQVELVFRPFIRWLDRSIEDVVTDGLRQLKRELTAEAAGFQFISAKELQKQYQANANEDEISDDESSDEDNSEDSSQENEEDTSNSGSEDDEYSDDNEQPSGTEQTRQDSNGNRTARQDKLRAMLAEPIRKGTEIALKNLQMKESVGTFYIEKIFLAIQCERCKGTSEFLTSGGRTNLVQCGRCAEKQLATFRPALVHHFSAVIGYLDLEGCLPFDVILQNCSIVANCLQCSKETKLGALHPGQIQNSWCRVCHQKMKIAADGVRFTQLEPSATQDLKNMLKVVVPRQRRLPKDPAIQEGKPLPSFGTCKHYKKSYRWLRFPCCGKAYPCDACHDANEDHEMKLANRMICGFCCKEQVYSADRPCKGCDLNLTKVHTPHWEGGQGCRDKITMSRFDKQKHRGMSKTTSKHSQKVQDMQSKKKTKLRHN</sequence>
<dbReference type="STRING" id="400727.A0A2T7NG25"/>
<dbReference type="SUPFAM" id="SSF161219">
    <property type="entry name" value="CHY zinc finger-like"/>
    <property type="match status" value="1"/>
</dbReference>
<feature type="region of interest" description="Disordered" evidence="11">
    <location>
        <begin position="571"/>
        <end position="635"/>
    </location>
</feature>
<dbReference type="Pfam" id="PF18044">
    <property type="entry name" value="zf-CCCH_4"/>
    <property type="match status" value="1"/>
</dbReference>
<feature type="region of interest" description="Disordered" evidence="11">
    <location>
        <begin position="240"/>
        <end position="310"/>
    </location>
</feature>
<feature type="zinc finger region" description="C3H1-type" evidence="10">
    <location>
        <begin position="201"/>
        <end position="229"/>
    </location>
</feature>
<evidence type="ECO:0000256" key="7">
    <source>
        <dbReference type="ARBA" id="ARBA00039886"/>
    </source>
</evidence>
<dbReference type="InterPro" id="IPR037274">
    <property type="entry name" value="Znf_CHY_sf"/>
</dbReference>
<dbReference type="PROSITE" id="PS51266">
    <property type="entry name" value="ZF_CHY"/>
    <property type="match status" value="1"/>
</dbReference>
<feature type="compositionally biased region" description="Basic and acidic residues" evidence="11">
    <location>
        <begin position="297"/>
        <end position="310"/>
    </location>
</feature>
<dbReference type="SUPFAM" id="SSF90229">
    <property type="entry name" value="CCCH zinc finger"/>
    <property type="match status" value="2"/>
</dbReference>
<feature type="domain" description="C3H1-type" evidence="12">
    <location>
        <begin position="319"/>
        <end position="346"/>
    </location>
</feature>
<dbReference type="GO" id="GO:0031965">
    <property type="term" value="C:nuclear membrane"/>
    <property type="evidence" value="ECO:0007669"/>
    <property type="project" value="UniProtKB-SubCell"/>
</dbReference>
<evidence type="ECO:0000256" key="5">
    <source>
        <dbReference type="ARBA" id="ARBA00023242"/>
    </source>
</evidence>
<evidence type="ECO:0000256" key="4">
    <source>
        <dbReference type="ARBA" id="ARBA00022833"/>
    </source>
</evidence>
<evidence type="ECO:0000256" key="10">
    <source>
        <dbReference type="PROSITE-ProRule" id="PRU00723"/>
    </source>
</evidence>
<accession>A0A2T7NG25</accession>
<keyword evidence="5" id="KW-0539">Nucleus</keyword>
<dbReference type="PANTHER" id="PTHR46527">
    <property type="entry name" value="NUCLEOPORIN-LIKE PROTEIN 2"/>
    <property type="match status" value="1"/>
</dbReference>
<reference evidence="14 15" key="1">
    <citation type="submission" date="2018-04" db="EMBL/GenBank/DDBJ databases">
        <title>The genome of golden apple snail Pomacea canaliculata provides insight into stress tolerance and invasive adaptation.</title>
        <authorList>
            <person name="Liu C."/>
            <person name="Liu B."/>
            <person name="Ren Y."/>
            <person name="Zhang Y."/>
            <person name="Wang H."/>
            <person name="Li S."/>
            <person name="Jiang F."/>
            <person name="Yin L."/>
            <person name="Zhang G."/>
            <person name="Qian W."/>
            <person name="Fan W."/>
        </authorList>
    </citation>
    <scope>NUCLEOTIDE SEQUENCE [LARGE SCALE GENOMIC DNA]</scope>
    <source>
        <strain evidence="14">SZHN2017</strain>
        <tissue evidence="14">Muscle</tissue>
    </source>
</reference>
<feature type="compositionally biased region" description="Acidic residues" evidence="11">
    <location>
        <begin position="575"/>
        <end position="616"/>
    </location>
</feature>
<feature type="zinc finger region" description="C3H1-type" evidence="10">
    <location>
        <begin position="319"/>
        <end position="346"/>
    </location>
</feature>
<keyword evidence="4 10" id="KW-0862">Zinc</keyword>
<gene>
    <name evidence="14" type="ORF">C0Q70_20604</name>
</gene>
<evidence type="ECO:0000313" key="15">
    <source>
        <dbReference type="Proteomes" id="UP000245119"/>
    </source>
</evidence>
<dbReference type="SMART" id="SM00356">
    <property type="entry name" value="ZnF_C3H1"/>
    <property type="match status" value="3"/>
</dbReference>
<evidence type="ECO:0000256" key="2">
    <source>
        <dbReference type="ARBA" id="ARBA00022723"/>
    </source>
</evidence>
<dbReference type="InterPro" id="IPR041367">
    <property type="entry name" value="Znf-CCCH_4"/>
</dbReference>
<dbReference type="OrthoDB" id="411372at2759"/>
<evidence type="ECO:0000259" key="13">
    <source>
        <dbReference type="PROSITE" id="PS51266"/>
    </source>
</evidence>
<feature type="region of interest" description="Disordered" evidence="11">
    <location>
        <begin position="345"/>
        <end position="401"/>
    </location>
</feature>
<feature type="domain" description="CHY-type" evidence="13">
    <location>
        <begin position="820"/>
        <end position="888"/>
    </location>
</feature>
<evidence type="ECO:0000313" key="14">
    <source>
        <dbReference type="EMBL" id="PVD20110.1"/>
    </source>
</evidence>
<evidence type="ECO:0000256" key="8">
    <source>
        <dbReference type="ARBA" id="ARBA00042384"/>
    </source>
</evidence>
<dbReference type="Proteomes" id="UP000245119">
    <property type="component" value="Linkage Group LG13"/>
</dbReference>
<evidence type="ECO:0000256" key="6">
    <source>
        <dbReference type="ARBA" id="ARBA00037262"/>
    </source>
</evidence>
<evidence type="ECO:0000256" key="1">
    <source>
        <dbReference type="ARBA" id="ARBA00004335"/>
    </source>
</evidence>
<evidence type="ECO:0000256" key="11">
    <source>
        <dbReference type="SAM" id="MobiDB-lite"/>
    </source>
</evidence>
<dbReference type="InterPro" id="IPR008913">
    <property type="entry name" value="Znf_CHY"/>
</dbReference>
<organism evidence="14 15">
    <name type="scientific">Pomacea canaliculata</name>
    <name type="common">Golden apple snail</name>
    <dbReference type="NCBI Taxonomy" id="400727"/>
    <lineage>
        <taxon>Eukaryota</taxon>
        <taxon>Metazoa</taxon>
        <taxon>Spiralia</taxon>
        <taxon>Lophotrochozoa</taxon>
        <taxon>Mollusca</taxon>
        <taxon>Gastropoda</taxon>
        <taxon>Caenogastropoda</taxon>
        <taxon>Architaenioglossa</taxon>
        <taxon>Ampullarioidea</taxon>
        <taxon>Ampullariidae</taxon>
        <taxon>Pomacea</taxon>
    </lineage>
</organism>
<proteinExistence type="predicted"/>
<dbReference type="GO" id="GO:0008270">
    <property type="term" value="F:zinc ion binding"/>
    <property type="evidence" value="ECO:0007669"/>
    <property type="project" value="UniProtKB-KW"/>
</dbReference>
<keyword evidence="2 10" id="KW-0479">Metal-binding</keyword>
<feature type="compositionally biased region" description="Polar residues" evidence="11">
    <location>
        <begin position="240"/>
        <end position="257"/>
    </location>
</feature>
<comment type="function">
    <text evidence="6">Required for the export of mRNAs containing poly(A) tails from the nucleus into the cytoplasm.</text>
</comment>
<feature type="compositionally biased region" description="Polar residues" evidence="11">
    <location>
        <begin position="617"/>
        <end position="633"/>
    </location>
</feature>
<dbReference type="Gene3D" id="4.10.1000.10">
    <property type="entry name" value="Zinc finger, CCCH-type"/>
    <property type="match status" value="1"/>
</dbReference>
<feature type="zinc finger region" description="C3H1-type" evidence="10">
    <location>
        <begin position="67"/>
        <end position="95"/>
    </location>
</feature>
<protein>
    <recommendedName>
        <fullName evidence="7">Nucleoporin NUP42</fullName>
    </recommendedName>
    <alternativeName>
        <fullName evidence="8">Nucleoporin-like protein 2</fullName>
    </alternativeName>
</protein>
<evidence type="ECO:0000256" key="9">
    <source>
        <dbReference type="PROSITE-ProRule" id="PRU00601"/>
    </source>
</evidence>
<feature type="compositionally biased region" description="Basic residues" evidence="11">
    <location>
        <begin position="915"/>
        <end position="930"/>
    </location>
</feature>
<dbReference type="Pfam" id="PF00642">
    <property type="entry name" value="zf-CCCH"/>
    <property type="match status" value="1"/>
</dbReference>
<dbReference type="InterPro" id="IPR000571">
    <property type="entry name" value="Znf_CCCH"/>
</dbReference>
<feature type="domain" description="C3H1-type" evidence="12">
    <location>
        <begin position="201"/>
        <end position="229"/>
    </location>
</feature>
<feature type="domain" description="C3H1-type" evidence="12">
    <location>
        <begin position="67"/>
        <end position="95"/>
    </location>
</feature>
<dbReference type="PANTHER" id="PTHR46527:SF1">
    <property type="entry name" value="NUCLEOPORIN NUP42"/>
    <property type="match status" value="1"/>
</dbReference>